<reference evidence="8" key="1">
    <citation type="submission" date="2021-02" db="EMBL/GenBank/DDBJ databases">
        <title>Phycicoccus sp. MQZ13P-5T, whole genome shotgun sequence.</title>
        <authorList>
            <person name="Tuo L."/>
        </authorList>
    </citation>
    <scope>NUCLEOTIDE SEQUENCE</scope>
    <source>
        <strain evidence="8">MQZ13P-5</strain>
    </source>
</reference>
<dbReference type="PANTHER" id="PTHR11475:SF4">
    <property type="entry name" value="CHORION PEROXIDASE"/>
    <property type="match status" value="1"/>
</dbReference>
<dbReference type="PROSITE" id="PS50853">
    <property type="entry name" value="FN3"/>
    <property type="match status" value="3"/>
</dbReference>
<dbReference type="PROSITE" id="PS50292">
    <property type="entry name" value="PEROXIDASE_3"/>
    <property type="match status" value="1"/>
</dbReference>
<dbReference type="SUPFAM" id="SSF48113">
    <property type="entry name" value="Heme-dependent peroxidases"/>
    <property type="match status" value="1"/>
</dbReference>
<dbReference type="InterPro" id="IPR036116">
    <property type="entry name" value="FN3_sf"/>
</dbReference>
<dbReference type="CDD" id="cd00063">
    <property type="entry name" value="FN3"/>
    <property type="match status" value="3"/>
</dbReference>
<dbReference type="Gene3D" id="1.10.640.10">
    <property type="entry name" value="Haem peroxidase domain superfamily, animal type"/>
    <property type="match status" value="1"/>
</dbReference>
<evidence type="ECO:0000256" key="6">
    <source>
        <dbReference type="SAM" id="MobiDB-lite"/>
    </source>
</evidence>
<evidence type="ECO:0000256" key="1">
    <source>
        <dbReference type="ARBA" id="ARBA00004613"/>
    </source>
</evidence>
<dbReference type="Gene3D" id="2.60.40.10">
    <property type="entry name" value="Immunoglobulins"/>
    <property type="match status" value="3"/>
</dbReference>
<keyword evidence="5" id="KW-0119">Carbohydrate metabolism</keyword>
<dbReference type="CDD" id="cd09821">
    <property type="entry name" value="An_peroxidase_bacterial_2"/>
    <property type="match status" value="1"/>
</dbReference>
<feature type="region of interest" description="Disordered" evidence="6">
    <location>
        <begin position="1"/>
        <end position="20"/>
    </location>
</feature>
<keyword evidence="5" id="KW-0624">Polysaccharide degradation</keyword>
<feature type="compositionally biased region" description="Low complexity" evidence="6">
    <location>
        <begin position="212"/>
        <end position="224"/>
    </location>
</feature>
<keyword evidence="4" id="KW-0326">Glycosidase</keyword>
<dbReference type="Pfam" id="PF00353">
    <property type="entry name" value="HemolysinCabind"/>
    <property type="match status" value="5"/>
</dbReference>
<dbReference type="PRINTS" id="PR00313">
    <property type="entry name" value="CABNDNGRPT"/>
</dbReference>
<dbReference type="InterPro" id="IPR037120">
    <property type="entry name" value="Haem_peroxidase_sf_animal"/>
</dbReference>
<dbReference type="SMART" id="SM00060">
    <property type="entry name" value="FN3"/>
    <property type="match status" value="3"/>
</dbReference>
<feature type="region of interest" description="Disordered" evidence="6">
    <location>
        <begin position="197"/>
        <end position="224"/>
    </location>
</feature>
<dbReference type="InterPro" id="IPR019791">
    <property type="entry name" value="Haem_peroxidase_animal"/>
</dbReference>
<dbReference type="Pfam" id="PF00041">
    <property type="entry name" value="fn3"/>
    <property type="match status" value="3"/>
</dbReference>
<comment type="subcellular location">
    <subcellularLocation>
        <location evidence="1">Secreted</location>
    </subcellularLocation>
</comment>
<comment type="caution">
    <text evidence="8">The sequence shown here is derived from an EMBL/GenBank/DDBJ whole genome shotgun (WGS) entry which is preliminary data.</text>
</comment>
<dbReference type="EMBL" id="JAFDVD010000003">
    <property type="protein sequence ID" value="MBM6399236.1"/>
    <property type="molecule type" value="Genomic_DNA"/>
</dbReference>
<dbReference type="Pfam" id="PF03098">
    <property type="entry name" value="An_peroxidase"/>
    <property type="match status" value="2"/>
</dbReference>
<gene>
    <name evidence="8" type="ORF">JQN70_02425</name>
</gene>
<feature type="domain" description="Fibronectin type-III" evidence="7">
    <location>
        <begin position="1571"/>
        <end position="1668"/>
    </location>
</feature>
<evidence type="ECO:0000256" key="2">
    <source>
        <dbReference type="ARBA" id="ARBA00022525"/>
    </source>
</evidence>
<dbReference type="InterPro" id="IPR013783">
    <property type="entry name" value="Ig-like_fold"/>
</dbReference>
<evidence type="ECO:0000256" key="5">
    <source>
        <dbReference type="ARBA" id="ARBA00023326"/>
    </source>
</evidence>
<feature type="region of interest" description="Disordered" evidence="6">
    <location>
        <begin position="1434"/>
        <end position="1454"/>
    </location>
</feature>
<feature type="domain" description="Fibronectin type-III" evidence="7">
    <location>
        <begin position="1671"/>
        <end position="1767"/>
    </location>
</feature>
<proteinExistence type="predicted"/>
<keyword evidence="2" id="KW-0964">Secreted</keyword>
<evidence type="ECO:0000256" key="3">
    <source>
        <dbReference type="ARBA" id="ARBA00023180"/>
    </source>
</evidence>
<dbReference type="Proteomes" id="UP001430172">
    <property type="component" value="Unassembled WGS sequence"/>
</dbReference>
<dbReference type="InterPro" id="IPR003961">
    <property type="entry name" value="FN3_dom"/>
</dbReference>
<feature type="domain" description="Fibronectin type-III" evidence="7">
    <location>
        <begin position="1478"/>
        <end position="1570"/>
    </location>
</feature>
<organism evidence="8 9">
    <name type="scientific">Phycicoccus sonneratiae</name>
    <dbReference type="NCBI Taxonomy" id="2807628"/>
    <lineage>
        <taxon>Bacteria</taxon>
        <taxon>Bacillati</taxon>
        <taxon>Actinomycetota</taxon>
        <taxon>Actinomycetes</taxon>
        <taxon>Micrococcales</taxon>
        <taxon>Intrasporangiaceae</taxon>
        <taxon>Phycicoccus</taxon>
    </lineage>
</organism>
<accession>A0ABS2CJ82</accession>
<sequence length="1767" mass="181561">MRDAVGQGRGVPARGGRGRSDLPRRALAVVVAAVTLGVGTPPAQAASSGATVGAGFTVTRGDLAFILKQVRIAERHTTTLTPADPCGTLLNRPGDGIPDVEQVPDILTAYGLRTVDGSCNNLKSAATFRVASADELFPRLTTPVFRDADPITPSLPVGAPGPTSYSQRTGAVVDAEPRVVSNLVADQTMTNPAAVAAAGHPVRSQGQSASAVPCTTDPDPSTDPPVVADPPGCTPSHQTLFIPNITTDVGLSPPYNSLFTFFGQFFDHGIDQTVKGGASVFVPLRADDPLVTVGPDGRAGTGDEVPPSRRFMVLTRARNQKGPDGVLGTSDDVREAANTDTPWIDQSQTYTSHASHQVFLREYGPATGPVGATRPAAVATGRLLDGLPAGATYAGSPDMTGGESSWAAVRRQSRELLGLALTDKDALDVPMLAVDPYGNYLPGPARGLPQYVTAGGLVEGDTTNPVPVPADVAHFDTPFLTDIAHAADPSPVDTDHDGAPDTWPTPDADAVVTTGPLAAGTYDDELLASHAACGDGRCNENIALTAVHQVFHSEHNRLVDEIRTSLEEDTSTAGRAALAQWQAVGVAGAGGTGSWTYGQRLFQAARFIAEMEYQHLVFEEFGRKVQPAIRPFHVYSPDVDPAVTAEFAHAVYRFGHSMLDETVSRHVVAPDGTRTDASLPLLDAFLSPPTLYDGGPAGTLTAAEGAGAVVMGSSDQTGNEIDEFVTETLRNNLLGLPLDLATLNIARARDAGVPPLNEVRRQLFARTHDAALTPYESWSDLGQHLKHPETLVNLVAAYGRHPSVVSATTTAARRGAARAIVDPRPSDTAPADAADFMYGTGDWAGTSGGVTTTGVDDVDLWVGGLAEATNLGGGMLGSTFNHVFQRQMEDLQDHDRLYYLARTPGMNLRTQLEGNSFSEIIMRNTSGTRTLKADAFARADCKFDLANLEGTPAGWAASGATVADDPTSDCDEGRLLLRRPDGTIQYRATNTVDPPGLNGQAVYDGTAGTDRVAGGVDDDTVWGGAGDDVVEGGGGDDVVLGGPGDDRITDLDGADVPKGGPGDDAIDAGPGNDIVHGNDGNDLLNGGANDNEVFAGPGDDLVIAGQGADVVFGGGGDDWIQGGTGQDLLQGDHGAPFFDDPAETAPGNDVFVGQVGENDYDAEGGDDVMAQNATIDRNAGAAGFDWAIHQYDTVAADDDLMINNNLGGLPIQVVTNRDRWAETEAVSGGPLNDRIKGTSNALAFPRLVGGGGFSGCDAVDEDGLARIEGLAAVLPPVATWVGTAEETAALSASGRCPLTGRVWGEGDVLLGGGGSDTVTGRAGDDVIDGDKELRVALSVRTDPADPATELGTTDLLENAARTGSFGPGTAGMTLQAAVFRGLVDPGHVVVVRRITTPATPVADCGTAVPLNCDVATYVGPRSQYVITPNADGSLGVRDTTSGPPAVGGATRGDGTDRLRNIEALQFSDQRVLVRTPAAPATVTATAGTSRNATVSWTAPPAGTGASYTSYTLVVRADGAEVGRVTGIGTGIRARVVTGLVAGRSYTFAVLAVNLFGDGAERTSGAVTVVGPPLPPTALVAVRGNGSAVLAWTPGDTGGLPLTGYQLQVRTGTTVVETRSLSGAPTNTTVTGLTVGTGYSFRLQAVNALGTSTLSAASNTVVPVGVPGAPTMLAPAQGPAGGALTAVASWSAPSSTGGSPITGYRVTALRMDTDGVTPVGAPTTVVVGAAVRTRSFTLPAGSYRFEVVALNANGEGPASQRSTPVAPR</sequence>
<keyword evidence="3" id="KW-0325">Glycoprotein</keyword>
<dbReference type="PANTHER" id="PTHR11475">
    <property type="entry name" value="OXIDASE/PEROXIDASE"/>
    <property type="match status" value="1"/>
</dbReference>
<keyword evidence="9" id="KW-1185">Reference proteome</keyword>
<dbReference type="SUPFAM" id="SSF51120">
    <property type="entry name" value="beta-Roll"/>
    <property type="match status" value="2"/>
</dbReference>
<keyword evidence="4" id="KW-0378">Hydrolase</keyword>
<name>A0ABS2CJ82_9MICO</name>
<dbReference type="InterPro" id="IPR010255">
    <property type="entry name" value="Haem_peroxidase_sf"/>
</dbReference>
<dbReference type="SUPFAM" id="SSF49265">
    <property type="entry name" value="Fibronectin type III"/>
    <property type="match status" value="2"/>
</dbReference>
<evidence type="ECO:0000313" key="8">
    <source>
        <dbReference type="EMBL" id="MBM6399236.1"/>
    </source>
</evidence>
<dbReference type="Gene3D" id="2.150.10.10">
    <property type="entry name" value="Serralysin-like metalloprotease, C-terminal"/>
    <property type="match status" value="2"/>
</dbReference>
<dbReference type="InterPro" id="IPR001343">
    <property type="entry name" value="Hemolysn_Ca-bd"/>
</dbReference>
<evidence type="ECO:0000313" key="9">
    <source>
        <dbReference type="Proteomes" id="UP001430172"/>
    </source>
</evidence>
<evidence type="ECO:0000259" key="7">
    <source>
        <dbReference type="PROSITE" id="PS50853"/>
    </source>
</evidence>
<evidence type="ECO:0000256" key="4">
    <source>
        <dbReference type="ARBA" id="ARBA00023295"/>
    </source>
</evidence>
<dbReference type="InterPro" id="IPR011049">
    <property type="entry name" value="Serralysin-like_metalloprot_C"/>
</dbReference>
<protein>
    <submittedName>
        <fullName evidence="8">Fibronectin type III domain-containing protein</fullName>
    </submittedName>
</protein>